<dbReference type="RefSeq" id="WP_150041040.1">
    <property type="nucleotide sequence ID" value="NZ_OW485605.1"/>
</dbReference>
<protein>
    <submittedName>
        <fullName evidence="1">Uncharacterized protein</fullName>
    </submittedName>
</protein>
<gene>
    <name evidence="1" type="ORF">F1189_12255</name>
</gene>
<reference evidence="1 2" key="1">
    <citation type="submission" date="2019-09" db="EMBL/GenBank/DDBJ databases">
        <title>Genome sequence of Rhodovastum atsumiense, a diverse member of the Acetobacteraceae family of non-sulfur purple photosynthetic bacteria.</title>
        <authorList>
            <person name="Meyer T."/>
            <person name="Kyndt J."/>
        </authorList>
    </citation>
    <scope>NUCLEOTIDE SEQUENCE [LARGE SCALE GENOMIC DNA]</scope>
    <source>
        <strain evidence="1 2">DSM 21279</strain>
    </source>
</reference>
<dbReference type="AlphaFoldDB" id="A0A5M6IU13"/>
<evidence type="ECO:0000313" key="2">
    <source>
        <dbReference type="Proteomes" id="UP000325255"/>
    </source>
</evidence>
<dbReference type="OrthoDB" id="8448630at2"/>
<dbReference type="EMBL" id="VWPK01000017">
    <property type="protein sequence ID" value="KAA5611806.1"/>
    <property type="molecule type" value="Genomic_DNA"/>
</dbReference>
<keyword evidence="2" id="KW-1185">Reference proteome</keyword>
<proteinExistence type="predicted"/>
<accession>A0A5M6IU13</accession>
<dbReference type="Proteomes" id="UP000325255">
    <property type="component" value="Unassembled WGS sequence"/>
</dbReference>
<evidence type="ECO:0000313" key="1">
    <source>
        <dbReference type="EMBL" id="KAA5611806.1"/>
    </source>
</evidence>
<name>A0A5M6IU13_9PROT</name>
<comment type="caution">
    <text evidence="1">The sequence shown here is derived from an EMBL/GenBank/DDBJ whole genome shotgun (WGS) entry which is preliminary data.</text>
</comment>
<sequence>MRSLTSLEVTQGAFRPLTVTAYTPAGYASADAWSPSIDGMLAWAAMRERLGPDFGTNLDLAPVEGLPLQVVMHGDLWWYAAGMPEPSEILGQRDKYFHRRFNSVDAERWFNGRKVETATGPHKNLRKPHFVSTCASVSWKCIGDPREVERLVTQMTSVGSGHSRGLGQVSRWEIRDGFAGEIVRPVPIGYAEEHGIRGRRAMHAIRPPKHLAANSVMCVVPDPFEALAASARAAA</sequence>
<organism evidence="1 2">
    <name type="scientific">Rhodovastum atsumiense</name>
    <dbReference type="NCBI Taxonomy" id="504468"/>
    <lineage>
        <taxon>Bacteria</taxon>
        <taxon>Pseudomonadati</taxon>
        <taxon>Pseudomonadota</taxon>
        <taxon>Alphaproteobacteria</taxon>
        <taxon>Acetobacterales</taxon>
        <taxon>Acetobacteraceae</taxon>
        <taxon>Rhodovastum</taxon>
    </lineage>
</organism>